<dbReference type="Gene3D" id="3.30.910.20">
    <property type="entry name" value="Skp domain"/>
    <property type="match status" value="1"/>
</dbReference>
<dbReference type="SMART" id="SM00935">
    <property type="entry name" value="OmpH"/>
    <property type="match status" value="1"/>
</dbReference>
<dbReference type="PANTHER" id="PTHR35089:SF1">
    <property type="entry name" value="CHAPERONE PROTEIN SKP"/>
    <property type="match status" value="1"/>
</dbReference>
<evidence type="ECO:0000313" key="4">
    <source>
        <dbReference type="Proteomes" id="UP001479606"/>
    </source>
</evidence>
<evidence type="ECO:0000256" key="1">
    <source>
        <dbReference type="ARBA" id="ARBA00009091"/>
    </source>
</evidence>
<evidence type="ECO:0000313" key="3">
    <source>
        <dbReference type="EMBL" id="MEL5994140.1"/>
    </source>
</evidence>
<dbReference type="EMBL" id="JBCEVZ010000014">
    <property type="protein sequence ID" value="MEL5994140.1"/>
    <property type="molecule type" value="Genomic_DNA"/>
</dbReference>
<dbReference type="InterPro" id="IPR005632">
    <property type="entry name" value="Chaperone_Skp"/>
</dbReference>
<dbReference type="InterPro" id="IPR024930">
    <property type="entry name" value="Skp_dom_sf"/>
</dbReference>
<proteinExistence type="inferred from homology"/>
<reference evidence="3 4" key="1">
    <citation type="journal article" date="2018" name="Arch. Microbiol.">
        <title>Hymenobacter segetis sp. nov., isolated from soil.</title>
        <authorList>
            <person name="Ten L.N."/>
            <person name="Lim S.J."/>
            <person name="Kim B.O."/>
            <person name="Kang I.K."/>
            <person name="Jung H.Y."/>
        </authorList>
    </citation>
    <scope>NUCLEOTIDE SEQUENCE [LARGE SCALE GENOMIC DNA]</scope>
    <source>
        <strain evidence="3 4">S7-3-11</strain>
    </source>
</reference>
<evidence type="ECO:0000256" key="2">
    <source>
        <dbReference type="ARBA" id="ARBA00022729"/>
    </source>
</evidence>
<name>A0ABU9LTY6_9BACT</name>
<keyword evidence="2" id="KW-0732">Signal</keyword>
<dbReference type="Pfam" id="PF03938">
    <property type="entry name" value="OmpH"/>
    <property type="match status" value="1"/>
</dbReference>
<comment type="similarity">
    <text evidence="1">Belongs to the Skp family.</text>
</comment>
<sequence length="168" mass="19454">MLALVGCITLYLTHRPPRIAYVNSTRLLSDFQGMVEARRTYHRQQQEWQRNFDTLQAETARSIQEYRKKRPSLTSAQRVESETALRVRQKQLGEYQLAIQGQDREAQEKLTRTVVDSTNAFLKQYGQQHNYDLIFLTAEGDNIAYSKNGFDITVPVLVELNAQQSTNK</sequence>
<protein>
    <submittedName>
        <fullName evidence="3">OmpH family outer membrane protein</fullName>
    </submittedName>
</protein>
<dbReference type="Proteomes" id="UP001479606">
    <property type="component" value="Unassembled WGS sequence"/>
</dbReference>
<keyword evidence="4" id="KW-1185">Reference proteome</keyword>
<dbReference type="PANTHER" id="PTHR35089">
    <property type="entry name" value="CHAPERONE PROTEIN SKP"/>
    <property type="match status" value="1"/>
</dbReference>
<gene>
    <name evidence="3" type="ORF">AAFH49_07965</name>
</gene>
<accession>A0ABU9LTY6</accession>
<dbReference type="SUPFAM" id="SSF111384">
    <property type="entry name" value="OmpH-like"/>
    <property type="match status" value="1"/>
</dbReference>
<comment type="caution">
    <text evidence="3">The sequence shown here is derived from an EMBL/GenBank/DDBJ whole genome shotgun (WGS) entry which is preliminary data.</text>
</comment>
<organism evidence="3 4">
    <name type="scientific">Hymenobacter segetis</name>
    <dbReference type="NCBI Taxonomy" id="2025509"/>
    <lineage>
        <taxon>Bacteria</taxon>
        <taxon>Pseudomonadati</taxon>
        <taxon>Bacteroidota</taxon>
        <taxon>Cytophagia</taxon>
        <taxon>Cytophagales</taxon>
        <taxon>Hymenobacteraceae</taxon>
        <taxon>Hymenobacter</taxon>
    </lineage>
</organism>